<name>A0A0F9U067_9ZZZZ</name>
<proteinExistence type="predicted"/>
<evidence type="ECO:0000313" key="1">
    <source>
        <dbReference type="EMBL" id="KKN47033.1"/>
    </source>
</evidence>
<comment type="caution">
    <text evidence="1">The sequence shown here is derived from an EMBL/GenBank/DDBJ whole genome shotgun (WGS) entry which is preliminary data.</text>
</comment>
<feature type="non-terminal residue" evidence="1">
    <location>
        <position position="1"/>
    </location>
</feature>
<gene>
    <name evidence="1" type="ORF">LCGC14_0666810</name>
</gene>
<accession>A0A0F9U067</accession>
<reference evidence="1" key="1">
    <citation type="journal article" date="2015" name="Nature">
        <title>Complex archaea that bridge the gap between prokaryotes and eukaryotes.</title>
        <authorList>
            <person name="Spang A."/>
            <person name="Saw J.H."/>
            <person name="Jorgensen S.L."/>
            <person name="Zaremba-Niedzwiedzka K."/>
            <person name="Martijn J."/>
            <person name="Lind A.E."/>
            <person name="van Eijk R."/>
            <person name="Schleper C."/>
            <person name="Guy L."/>
            <person name="Ettema T.J."/>
        </authorList>
    </citation>
    <scope>NUCLEOTIDE SEQUENCE</scope>
</reference>
<sequence>RDRVKEFELVLAKIDAGIDDDYKRTNRPHYNTSKVETLITSLIKLKQEMPPEHKLAIQCLVFNSYEKDFVANNNVQNIEEIAQALKRIKPDIVQIYSIARIPAEYFVYAISEERKKEIAKIFKSIVNDNNVDIKCY</sequence>
<protein>
    <recommendedName>
        <fullName evidence="2">Radical SAM protein</fullName>
    </recommendedName>
</protein>
<dbReference type="EMBL" id="LAZR01001298">
    <property type="protein sequence ID" value="KKN47033.1"/>
    <property type="molecule type" value="Genomic_DNA"/>
</dbReference>
<organism evidence="1">
    <name type="scientific">marine sediment metagenome</name>
    <dbReference type="NCBI Taxonomy" id="412755"/>
    <lineage>
        <taxon>unclassified sequences</taxon>
        <taxon>metagenomes</taxon>
        <taxon>ecological metagenomes</taxon>
    </lineage>
</organism>
<evidence type="ECO:0008006" key="2">
    <source>
        <dbReference type="Google" id="ProtNLM"/>
    </source>
</evidence>
<dbReference type="AlphaFoldDB" id="A0A0F9U067"/>